<feature type="compositionally biased region" description="Basic and acidic residues" evidence="1">
    <location>
        <begin position="922"/>
        <end position="936"/>
    </location>
</feature>
<name>A0A7S3CVU0_9EUKA</name>
<gene>
    <name evidence="2" type="ORF">PBIL07802_LOCUS1097</name>
</gene>
<protein>
    <submittedName>
        <fullName evidence="2">Uncharacterized protein</fullName>
    </submittedName>
</protein>
<feature type="region of interest" description="Disordered" evidence="1">
    <location>
        <begin position="591"/>
        <end position="611"/>
    </location>
</feature>
<feature type="compositionally biased region" description="Basic and acidic residues" evidence="1">
    <location>
        <begin position="480"/>
        <end position="489"/>
    </location>
</feature>
<feature type="compositionally biased region" description="Basic and acidic residues" evidence="1">
    <location>
        <begin position="501"/>
        <end position="513"/>
    </location>
</feature>
<accession>A0A7S3CVU0</accession>
<evidence type="ECO:0000313" key="2">
    <source>
        <dbReference type="EMBL" id="CAE0238954.1"/>
    </source>
</evidence>
<reference evidence="2" key="1">
    <citation type="submission" date="2021-01" db="EMBL/GenBank/DDBJ databases">
        <authorList>
            <person name="Corre E."/>
            <person name="Pelletier E."/>
            <person name="Niang G."/>
            <person name="Scheremetjew M."/>
            <person name="Finn R."/>
            <person name="Kale V."/>
            <person name="Holt S."/>
            <person name="Cochrane G."/>
            <person name="Meng A."/>
            <person name="Brown T."/>
            <person name="Cohen L."/>
        </authorList>
    </citation>
    <scope>NUCLEOTIDE SEQUENCE</scope>
    <source>
        <strain evidence="2">NIES-2562</strain>
    </source>
</reference>
<feature type="compositionally biased region" description="Low complexity" evidence="1">
    <location>
        <begin position="127"/>
        <end position="140"/>
    </location>
</feature>
<sequence>MGEQKEDLGGEILSGVNSPLAVGDRKEEELQEDAPHPTIGSPSSRPEESPAVTSAGDELTPSQYVAASSPVSQPPAKSQGWPSHQQMPPLMYAGSQWASLAPYLPPGYSNLNPPPGFSLQNLQNLLHQHHQAQQQHQANLMGVQARESEQLKGDVGDDKNAALKRKASKVMLSPKESDEQKKARKEGEDGDPSSLIRRKSSGISRRRGVIPSFENLTSRRGGAEQLPRPLVDTANGDVLQLLRSFNERMKVAGTFTNVGKASHVFGDEDFIRSCVSVFFDGYAKKATMPGMPTQSSPDVKTIQPILCLGSPESGMSKYFMISMGPECLAVFSPFDLNVTSQKCKDAGFAQNLDPPFASDTAKSEALVRAFSKVFKASFSAPLSSLILNSPELEITIGQFCAEENPELRLRASTRMVISKRGSHWSPPVAAANFEQSCGHIEGLKPLEEEKEQRSHDATSMGWAGESDALRESIVSKPSSPHHDGVEDGKGGSIDVPPSAEPHPDEERREKEKSHCLRCTRDFIPSEGIMEGLLEPECRCLRWVEGRLVPNTRRKTRNTTVFAVWNATFLVSKGRCGTENVRISDVDIQYKRNTASQEGEGEQGQSSSSDGRSAVELPVLFEVGECLARIDYGRSMQRSHMMGDEKAMDEAIAMSESAPCEEVYRLNMNMLRKSIEEYLRLFHNMPIGEAKKEADAVPLSNISLIWNVTPHEWVCNACLNEYVDLSISDRAGGRGRRRTGDVDHDVTDRRKEWNIRFHGLLEVGSLPRIEPISTGVDDDEPKPSIVKVGEWGVVFAHGRTFGRKFKEYTKERRKSQQGMGGVGSSAGLDSDSVLKSSASIDLYSLGSGGSMDLRETAVSAGLQAMSEGPLVKSKEGHLVGKDSELPLLPIDHSDNGEVREGVIAVTDPSEAAGAVVAEPVGGDEEHQLGGEERDGRIRAPPLHRVAMKKDPLQVPPSLPADVDANSLSPSKMPPK</sequence>
<feature type="compositionally biased region" description="Basic and acidic residues" evidence="1">
    <location>
        <begin position="146"/>
        <end position="161"/>
    </location>
</feature>
<feature type="region of interest" description="Disordered" evidence="1">
    <location>
        <begin position="1"/>
        <end position="89"/>
    </location>
</feature>
<feature type="region of interest" description="Disordered" evidence="1">
    <location>
        <begin position="474"/>
        <end position="513"/>
    </location>
</feature>
<proteinExistence type="predicted"/>
<feature type="region of interest" description="Disordered" evidence="1">
    <location>
        <begin position="913"/>
        <end position="974"/>
    </location>
</feature>
<feature type="region of interest" description="Disordered" evidence="1">
    <location>
        <begin position="809"/>
        <end position="829"/>
    </location>
</feature>
<feature type="compositionally biased region" description="Basic and acidic residues" evidence="1">
    <location>
        <begin position="175"/>
        <end position="187"/>
    </location>
</feature>
<dbReference type="EMBL" id="HBIB01001606">
    <property type="protein sequence ID" value="CAE0238954.1"/>
    <property type="molecule type" value="Transcribed_RNA"/>
</dbReference>
<dbReference type="AlphaFoldDB" id="A0A7S3CVU0"/>
<evidence type="ECO:0000256" key="1">
    <source>
        <dbReference type="SAM" id="MobiDB-lite"/>
    </source>
</evidence>
<feature type="region of interest" description="Disordered" evidence="1">
    <location>
        <begin position="127"/>
        <end position="203"/>
    </location>
</feature>
<organism evidence="2">
    <name type="scientific">Palpitomonas bilix</name>
    <dbReference type="NCBI Taxonomy" id="652834"/>
    <lineage>
        <taxon>Eukaryota</taxon>
        <taxon>Eukaryota incertae sedis</taxon>
    </lineage>
</organism>
<feature type="compositionally biased region" description="Polar residues" evidence="1">
    <location>
        <begin position="60"/>
        <end position="71"/>
    </location>
</feature>